<evidence type="ECO:0000256" key="1">
    <source>
        <dbReference type="SAM" id="MobiDB-lite"/>
    </source>
</evidence>
<dbReference type="OrthoDB" id="409255at2759"/>
<sequence length="269" mass="30093">MRQDHLPKRAIRIARRLLVVCDNKLLDRAALTTADRAFCRPSLKPKEVVESAPSQIPRAAAAQPVQRPQRVGNYTRMMELSVLPRRLDPAGPYTRMMELSVLPRRLDPAGPYTRMMELSVLPRRLDPAGPYTRLHQVGVSTRAEESQEARGILYHSHANCSLCNSLQPLLISRSLSPRIAVLRYSLRTFNYYRNQVELNQQRQERISDVAQAMRGLRAAGLASINPRMGTTGSLTGLTGLRGEGGNNHWRSSTPWAHGGDWSSEAASHN</sequence>
<reference evidence="2" key="1">
    <citation type="submission" date="2022-10" db="EMBL/GenBank/DDBJ databases">
        <authorList>
            <person name="Chen Y."/>
            <person name="Dougan E. K."/>
            <person name="Chan C."/>
            <person name="Rhodes N."/>
            <person name="Thang M."/>
        </authorList>
    </citation>
    <scope>NUCLEOTIDE SEQUENCE</scope>
</reference>
<organism evidence="2">
    <name type="scientific">Cladocopium goreaui</name>
    <dbReference type="NCBI Taxonomy" id="2562237"/>
    <lineage>
        <taxon>Eukaryota</taxon>
        <taxon>Sar</taxon>
        <taxon>Alveolata</taxon>
        <taxon>Dinophyceae</taxon>
        <taxon>Suessiales</taxon>
        <taxon>Symbiodiniaceae</taxon>
        <taxon>Cladocopium</taxon>
    </lineage>
</organism>
<dbReference type="AlphaFoldDB" id="A0A9P1GBT6"/>
<evidence type="ECO:0000313" key="3">
    <source>
        <dbReference type="EMBL" id="CAL4794882.1"/>
    </source>
</evidence>
<keyword evidence="4" id="KW-1185">Reference proteome</keyword>
<name>A0A9P1GBT6_9DINO</name>
<gene>
    <name evidence="2" type="ORF">C1SCF055_LOCUS33116</name>
</gene>
<feature type="region of interest" description="Disordered" evidence="1">
    <location>
        <begin position="232"/>
        <end position="269"/>
    </location>
</feature>
<evidence type="ECO:0000313" key="4">
    <source>
        <dbReference type="Proteomes" id="UP001152797"/>
    </source>
</evidence>
<accession>A0A9P1GBT6</accession>
<dbReference type="EMBL" id="CAMXCT010004079">
    <property type="protein sequence ID" value="CAI4007570.1"/>
    <property type="molecule type" value="Genomic_DNA"/>
</dbReference>
<protein>
    <submittedName>
        <fullName evidence="2">Uncharacterized protein</fullName>
    </submittedName>
</protein>
<comment type="caution">
    <text evidence="2">The sequence shown here is derived from an EMBL/GenBank/DDBJ whole genome shotgun (WGS) entry which is preliminary data.</text>
</comment>
<evidence type="ECO:0000313" key="2">
    <source>
        <dbReference type="EMBL" id="CAI4007570.1"/>
    </source>
</evidence>
<dbReference type="EMBL" id="CAMXCT030004079">
    <property type="protein sequence ID" value="CAL4794882.1"/>
    <property type="molecule type" value="Genomic_DNA"/>
</dbReference>
<proteinExistence type="predicted"/>
<dbReference type="EMBL" id="CAMXCT020004079">
    <property type="protein sequence ID" value="CAL1160945.1"/>
    <property type="molecule type" value="Genomic_DNA"/>
</dbReference>
<reference evidence="3 4" key="2">
    <citation type="submission" date="2024-05" db="EMBL/GenBank/DDBJ databases">
        <authorList>
            <person name="Chen Y."/>
            <person name="Shah S."/>
            <person name="Dougan E. K."/>
            <person name="Thang M."/>
            <person name="Chan C."/>
        </authorList>
    </citation>
    <scope>NUCLEOTIDE SEQUENCE [LARGE SCALE GENOMIC DNA]</scope>
</reference>
<dbReference type="Proteomes" id="UP001152797">
    <property type="component" value="Unassembled WGS sequence"/>
</dbReference>